<proteinExistence type="predicted"/>
<gene>
    <name evidence="3" type="ORF">HJG59_015899</name>
</gene>
<dbReference type="EMBL" id="JACASF010000001">
    <property type="protein sequence ID" value="KAF6502401.1"/>
    <property type="molecule type" value="Genomic_DNA"/>
</dbReference>
<name>A0A7J8K0Y4_MOLMO</name>
<dbReference type="Pfam" id="PF04212">
    <property type="entry name" value="MIT"/>
    <property type="match status" value="1"/>
</dbReference>
<accession>A0A7J8K0Y4</accession>
<sequence length="299" mass="33046">MSLVACECPPGPGQEPEPCSRAQSQTRMYLEQIRNRVALGAPDMTKRDYLVDAATQIRLALERDVSEDYEAAFNHYQNGVDVLLRGMHVDPNKERCEAVKLKITKYLRRAEEIFNCHLQRTLGSGASPGTGFSSLRLRPIRTLSSALEQLRGCRVVGVIEKVSKQSLQCGRRWCVRLGVTGGQRQQLPPVFRRQGSPSLPTPPHTSQVLERKPGAREADSDFPRPSSSDTENCSLTDLRQKPQEKLCPGHVASTHCLPLLTGPHPTPTLHPGLQPRVSPPSTAKKFLGQEDARHLPAVS</sequence>
<comment type="caution">
    <text evidence="3">The sequence shown here is derived from an EMBL/GenBank/DDBJ whole genome shotgun (WGS) entry which is preliminary data.</text>
</comment>
<dbReference type="GO" id="GO:0016301">
    <property type="term" value="F:kinase activity"/>
    <property type="evidence" value="ECO:0007669"/>
    <property type="project" value="UniProtKB-KW"/>
</dbReference>
<feature type="region of interest" description="Disordered" evidence="1">
    <location>
        <begin position="1"/>
        <end position="20"/>
    </location>
</feature>
<feature type="domain" description="MIT" evidence="2">
    <location>
        <begin position="46"/>
        <end position="123"/>
    </location>
</feature>
<dbReference type="Proteomes" id="UP000550707">
    <property type="component" value="Unassembled WGS sequence"/>
</dbReference>
<keyword evidence="3" id="KW-0418">Kinase</keyword>
<feature type="compositionally biased region" description="Polar residues" evidence="1">
    <location>
        <begin position="225"/>
        <end position="234"/>
    </location>
</feature>
<dbReference type="PANTHER" id="PTHR15508:SF4">
    <property type="entry name" value="RIBOSOMAL PROTEIN S6 KINASE-LIKE 1"/>
    <property type="match status" value="1"/>
</dbReference>
<dbReference type="InterPro" id="IPR036181">
    <property type="entry name" value="MIT_dom_sf"/>
</dbReference>
<dbReference type="PANTHER" id="PTHR15508">
    <property type="entry name" value="RIBOSOMAL PROTEIN S6 KINASE"/>
    <property type="match status" value="1"/>
</dbReference>
<protein>
    <submittedName>
        <fullName evidence="3">Ribosomal protein S6 kinase like 1</fullName>
    </submittedName>
</protein>
<organism evidence="3 4">
    <name type="scientific">Molossus molossus</name>
    <name type="common">Pallas' mastiff bat</name>
    <name type="synonym">Vespertilio molossus</name>
    <dbReference type="NCBI Taxonomy" id="27622"/>
    <lineage>
        <taxon>Eukaryota</taxon>
        <taxon>Metazoa</taxon>
        <taxon>Chordata</taxon>
        <taxon>Craniata</taxon>
        <taxon>Vertebrata</taxon>
        <taxon>Euteleostomi</taxon>
        <taxon>Mammalia</taxon>
        <taxon>Eutheria</taxon>
        <taxon>Laurasiatheria</taxon>
        <taxon>Chiroptera</taxon>
        <taxon>Yangochiroptera</taxon>
        <taxon>Molossidae</taxon>
        <taxon>Molossus</taxon>
    </lineage>
</organism>
<feature type="compositionally biased region" description="Low complexity" evidence="1">
    <location>
        <begin position="258"/>
        <end position="273"/>
    </location>
</feature>
<feature type="region of interest" description="Disordered" evidence="1">
    <location>
        <begin position="258"/>
        <end position="299"/>
    </location>
</feature>
<reference evidence="3 4" key="1">
    <citation type="journal article" date="2020" name="Nature">
        <title>Six reference-quality genomes reveal evolution of bat adaptations.</title>
        <authorList>
            <person name="Jebb D."/>
            <person name="Huang Z."/>
            <person name="Pippel M."/>
            <person name="Hughes G.M."/>
            <person name="Lavrichenko K."/>
            <person name="Devanna P."/>
            <person name="Winkler S."/>
            <person name="Jermiin L.S."/>
            <person name="Skirmuntt E.C."/>
            <person name="Katzourakis A."/>
            <person name="Burkitt-Gray L."/>
            <person name="Ray D.A."/>
            <person name="Sullivan K.A.M."/>
            <person name="Roscito J.G."/>
            <person name="Kirilenko B.M."/>
            <person name="Davalos L.M."/>
            <person name="Corthals A.P."/>
            <person name="Power M.L."/>
            <person name="Jones G."/>
            <person name="Ransome R.D."/>
            <person name="Dechmann D.K.N."/>
            <person name="Locatelli A.G."/>
            <person name="Puechmaille S.J."/>
            <person name="Fedrigo O."/>
            <person name="Jarvis E.D."/>
            <person name="Hiller M."/>
            <person name="Vernes S.C."/>
            <person name="Myers E.W."/>
            <person name="Teeling E.C."/>
        </authorList>
    </citation>
    <scope>NUCLEOTIDE SEQUENCE [LARGE SCALE GENOMIC DNA]</scope>
    <source>
        <strain evidence="3">MMolMol1</strain>
        <tissue evidence="3">Muscle</tissue>
    </source>
</reference>
<keyword evidence="3" id="KW-0808">Transferase</keyword>
<dbReference type="InterPro" id="IPR051866">
    <property type="entry name" value="Intracell_Sig-Traffick_Protein"/>
</dbReference>
<keyword evidence="4" id="KW-1185">Reference proteome</keyword>
<evidence type="ECO:0000313" key="4">
    <source>
        <dbReference type="Proteomes" id="UP000550707"/>
    </source>
</evidence>
<evidence type="ECO:0000256" key="1">
    <source>
        <dbReference type="SAM" id="MobiDB-lite"/>
    </source>
</evidence>
<dbReference type="SUPFAM" id="SSF116846">
    <property type="entry name" value="MIT domain"/>
    <property type="match status" value="1"/>
</dbReference>
<dbReference type="AlphaFoldDB" id="A0A7J8K0Y4"/>
<feature type="compositionally biased region" description="Basic and acidic residues" evidence="1">
    <location>
        <begin position="209"/>
        <end position="222"/>
    </location>
</feature>
<feature type="region of interest" description="Disordered" evidence="1">
    <location>
        <begin position="185"/>
        <end position="234"/>
    </location>
</feature>
<dbReference type="InterPro" id="IPR007330">
    <property type="entry name" value="MIT_dom"/>
</dbReference>
<dbReference type="CDD" id="cd02677">
    <property type="entry name" value="MIT_SNX15"/>
    <property type="match status" value="1"/>
</dbReference>
<dbReference type="Gene3D" id="1.20.58.80">
    <property type="entry name" value="Phosphotransferase system, lactose/cellobiose-type IIA subunit"/>
    <property type="match status" value="1"/>
</dbReference>
<evidence type="ECO:0000259" key="2">
    <source>
        <dbReference type="SMART" id="SM00745"/>
    </source>
</evidence>
<dbReference type="SMART" id="SM00745">
    <property type="entry name" value="MIT"/>
    <property type="match status" value="1"/>
</dbReference>
<evidence type="ECO:0000313" key="3">
    <source>
        <dbReference type="EMBL" id="KAF6502401.1"/>
    </source>
</evidence>
<feature type="compositionally biased region" description="Basic and acidic residues" evidence="1">
    <location>
        <begin position="287"/>
        <end position="299"/>
    </location>
</feature>